<dbReference type="PANTHER" id="PTHR32309:SF31">
    <property type="entry name" value="CAPSULAR EXOPOLYSACCHARIDE FAMILY"/>
    <property type="match status" value="1"/>
</dbReference>
<feature type="transmembrane region" description="Helical" evidence="8">
    <location>
        <begin position="28"/>
        <end position="47"/>
    </location>
</feature>
<evidence type="ECO:0000256" key="3">
    <source>
        <dbReference type="ARBA" id="ARBA00022475"/>
    </source>
</evidence>
<comment type="subcellular location">
    <subcellularLocation>
        <location evidence="1">Cell membrane</location>
        <topology evidence="1">Multi-pass membrane protein</topology>
    </subcellularLocation>
</comment>
<gene>
    <name evidence="10" type="ORF">GCM10017790_55980</name>
</gene>
<protein>
    <submittedName>
        <fullName evidence="10">Exopolysaccharide biosynthesis protein</fullName>
    </submittedName>
</protein>
<sequence length="595" mass="64484">MTSAEKTKSEPLIDLQRLVVSIRRRRRLWMATALLGLIAGGLVAMLLPSPPTAVAQILVIHPDDSPTDSGTLMRTDVAVLKTTKTAGEALKKLNSTQAPEEFLKDYDGLGLTNNVLQLTVKGKTKDEAIARAQAISDAFIAEYIGRNQAAAAAQQKALLDQRNQAQNELTPIEASIVTEEAKGRNANPAQLERLYSRRAELTSKISDYDGRAQEAGIGTPKVAAGTQIVDAPRILPKSFLKTLGTDMGIGLALGLLAGLGLAAITSVVKDRPVLRREISRHLGASVIAQLPKPPRFLRRSRAVARRQRAAATLVRAVRQEGGSVSLLDLGARRVTAALAVDMARELAGKGPVSLVDDLPKANLRELAGDAPIQVLDRGDAPVDGKERRIGVGSIEPGTAWTDLEFLGEETILVVRTAHANTEWLHTVARQLADRRIPIIGVVVVDPDPRDHTDGTLWDGLHTALRGRASAVPEPIPVPARPVVAARPMTTARPVAPERKVLPERKAAPERRMPRPAPKPVEMFPDEDAPVRRLSTVAPVETDAERTVERVLEPPREKKSTRRRPPTPYKRPEDHDNADQPTKRFSPVSPDNAEAL</sequence>
<dbReference type="InterPro" id="IPR003856">
    <property type="entry name" value="LPS_length_determ_N"/>
</dbReference>
<name>A0ABQ3LVF1_9PSEU</name>
<evidence type="ECO:0000256" key="2">
    <source>
        <dbReference type="ARBA" id="ARBA00006683"/>
    </source>
</evidence>
<feature type="compositionally biased region" description="Basic and acidic residues" evidence="7">
    <location>
        <begin position="542"/>
        <end position="557"/>
    </location>
</feature>
<dbReference type="PANTHER" id="PTHR32309">
    <property type="entry name" value="TYROSINE-PROTEIN KINASE"/>
    <property type="match status" value="1"/>
</dbReference>
<feature type="compositionally biased region" description="Basic and acidic residues" evidence="7">
    <location>
        <begin position="495"/>
        <end position="512"/>
    </location>
</feature>
<keyword evidence="11" id="KW-1185">Reference proteome</keyword>
<comment type="similarity">
    <text evidence="2">Belongs to the CpsC/CapA family.</text>
</comment>
<feature type="domain" description="Polysaccharide chain length determinant N-terminal" evidence="9">
    <location>
        <begin position="13"/>
        <end position="93"/>
    </location>
</feature>
<evidence type="ECO:0000256" key="6">
    <source>
        <dbReference type="ARBA" id="ARBA00023136"/>
    </source>
</evidence>
<dbReference type="InterPro" id="IPR050445">
    <property type="entry name" value="Bact_polysacc_biosynth/exp"/>
</dbReference>
<evidence type="ECO:0000256" key="1">
    <source>
        <dbReference type="ARBA" id="ARBA00004651"/>
    </source>
</evidence>
<proteinExistence type="inferred from homology"/>
<dbReference type="Proteomes" id="UP000635387">
    <property type="component" value="Unassembled WGS sequence"/>
</dbReference>
<evidence type="ECO:0000313" key="10">
    <source>
        <dbReference type="EMBL" id="GHH27162.1"/>
    </source>
</evidence>
<reference evidence="11" key="1">
    <citation type="journal article" date="2019" name="Int. J. Syst. Evol. Microbiol.">
        <title>The Global Catalogue of Microorganisms (GCM) 10K type strain sequencing project: providing services to taxonomists for standard genome sequencing and annotation.</title>
        <authorList>
            <consortium name="The Broad Institute Genomics Platform"/>
            <consortium name="The Broad Institute Genome Sequencing Center for Infectious Disease"/>
            <person name="Wu L."/>
            <person name="Ma J."/>
        </authorList>
    </citation>
    <scope>NUCLEOTIDE SEQUENCE [LARGE SCALE GENOMIC DNA]</scope>
    <source>
        <strain evidence="11">CGMCC 4.7683</strain>
    </source>
</reference>
<keyword evidence="6 8" id="KW-0472">Membrane</keyword>
<keyword evidence="3" id="KW-1003">Cell membrane</keyword>
<organism evidence="10 11">
    <name type="scientific">Amycolatopsis oliviviridis</name>
    <dbReference type="NCBI Taxonomy" id="1471590"/>
    <lineage>
        <taxon>Bacteria</taxon>
        <taxon>Bacillati</taxon>
        <taxon>Actinomycetota</taxon>
        <taxon>Actinomycetes</taxon>
        <taxon>Pseudonocardiales</taxon>
        <taxon>Pseudonocardiaceae</taxon>
        <taxon>Amycolatopsis</taxon>
    </lineage>
</organism>
<accession>A0ABQ3LVF1</accession>
<comment type="caution">
    <text evidence="10">The sequence shown here is derived from an EMBL/GenBank/DDBJ whole genome shotgun (WGS) entry which is preliminary data.</text>
</comment>
<feature type="compositionally biased region" description="Basic and acidic residues" evidence="7">
    <location>
        <begin position="569"/>
        <end position="581"/>
    </location>
</feature>
<evidence type="ECO:0000256" key="5">
    <source>
        <dbReference type="ARBA" id="ARBA00022989"/>
    </source>
</evidence>
<keyword evidence="4 8" id="KW-0812">Transmembrane</keyword>
<dbReference type="Pfam" id="PF02706">
    <property type="entry name" value="Wzz"/>
    <property type="match status" value="1"/>
</dbReference>
<keyword evidence="5 8" id="KW-1133">Transmembrane helix</keyword>
<dbReference type="RefSeq" id="WP_191257367.1">
    <property type="nucleotide sequence ID" value="NZ_BNAY01000006.1"/>
</dbReference>
<evidence type="ECO:0000313" key="11">
    <source>
        <dbReference type="Proteomes" id="UP000635387"/>
    </source>
</evidence>
<evidence type="ECO:0000256" key="8">
    <source>
        <dbReference type="SAM" id="Phobius"/>
    </source>
</evidence>
<evidence type="ECO:0000256" key="7">
    <source>
        <dbReference type="SAM" id="MobiDB-lite"/>
    </source>
</evidence>
<dbReference type="EMBL" id="BNAY01000006">
    <property type="protein sequence ID" value="GHH27162.1"/>
    <property type="molecule type" value="Genomic_DNA"/>
</dbReference>
<evidence type="ECO:0000256" key="4">
    <source>
        <dbReference type="ARBA" id="ARBA00022692"/>
    </source>
</evidence>
<evidence type="ECO:0000259" key="9">
    <source>
        <dbReference type="Pfam" id="PF02706"/>
    </source>
</evidence>
<feature type="region of interest" description="Disordered" evidence="7">
    <location>
        <begin position="490"/>
        <end position="595"/>
    </location>
</feature>